<organism evidence="1 2">
    <name type="scientific">Marivirga arenosa</name>
    <dbReference type="NCBI Taxonomy" id="3059076"/>
    <lineage>
        <taxon>Bacteria</taxon>
        <taxon>Pseudomonadati</taxon>
        <taxon>Bacteroidota</taxon>
        <taxon>Cytophagia</taxon>
        <taxon>Cytophagales</taxon>
        <taxon>Marivirgaceae</taxon>
        <taxon>Marivirga</taxon>
    </lineage>
</organism>
<evidence type="ECO:0000313" key="1">
    <source>
        <dbReference type="EMBL" id="WMN05957.1"/>
    </source>
</evidence>
<dbReference type="EMBL" id="CP129970">
    <property type="protein sequence ID" value="WMN05957.1"/>
    <property type="molecule type" value="Genomic_DNA"/>
</dbReference>
<name>A0AA51N4G5_9BACT</name>
<proteinExistence type="predicted"/>
<dbReference type="Proteomes" id="UP001244443">
    <property type="component" value="Chromosome"/>
</dbReference>
<dbReference type="AlphaFoldDB" id="A0AA51N4G5"/>
<keyword evidence="2" id="KW-1185">Reference proteome</keyword>
<dbReference type="RefSeq" id="WP_308355649.1">
    <property type="nucleotide sequence ID" value="NZ_CP129970.2"/>
</dbReference>
<reference evidence="1" key="1">
    <citation type="submission" date="2023-08" db="EMBL/GenBank/DDBJ databases">
        <title>Comparative genomics and taxonomic characterization of three novel marine species of genus Marivirga.</title>
        <authorList>
            <person name="Muhammad N."/>
            <person name="Kim S.-G."/>
        </authorList>
    </citation>
    <scope>NUCLEOTIDE SEQUENCE [LARGE SCALE GENOMIC DNA]</scope>
    <source>
        <strain evidence="1">ABR2-2</strain>
    </source>
</reference>
<protein>
    <submittedName>
        <fullName evidence="1">Uncharacterized protein</fullName>
    </submittedName>
</protein>
<gene>
    <name evidence="1" type="ORF">QYS48_31105</name>
</gene>
<accession>A0AA51N4G5</accession>
<sequence length="62" mass="7202">MLLKFFSENRAPHHKEFLLKQIEKITQSKIILFVPIFLTVLTNISNREEKSKGEKLPTESCG</sequence>
<evidence type="ECO:0000313" key="2">
    <source>
        <dbReference type="Proteomes" id="UP001244443"/>
    </source>
</evidence>